<protein>
    <submittedName>
        <fullName evidence="5">LacI family DNA-binding transcriptional regulator</fullName>
    </submittedName>
</protein>
<name>A0ABV0LR57_9PSEU</name>
<dbReference type="GO" id="GO:0003677">
    <property type="term" value="F:DNA binding"/>
    <property type="evidence" value="ECO:0007669"/>
    <property type="project" value="UniProtKB-KW"/>
</dbReference>
<comment type="caution">
    <text evidence="5">The sequence shown here is derived from an EMBL/GenBank/DDBJ whole genome shotgun (WGS) entry which is preliminary data.</text>
</comment>
<evidence type="ECO:0000313" key="6">
    <source>
        <dbReference type="Proteomes" id="UP001440984"/>
    </source>
</evidence>
<dbReference type="Gene3D" id="3.40.50.2300">
    <property type="match status" value="2"/>
</dbReference>
<dbReference type="SUPFAM" id="SSF47413">
    <property type="entry name" value="lambda repressor-like DNA-binding domains"/>
    <property type="match status" value="1"/>
</dbReference>
<evidence type="ECO:0000256" key="3">
    <source>
        <dbReference type="ARBA" id="ARBA00023163"/>
    </source>
</evidence>
<dbReference type="SUPFAM" id="SSF53822">
    <property type="entry name" value="Periplasmic binding protein-like I"/>
    <property type="match status" value="1"/>
</dbReference>
<feature type="domain" description="HTH lacI-type" evidence="4">
    <location>
        <begin position="3"/>
        <end position="58"/>
    </location>
</feature>
<sequence>MAVTRADVARRAGTSPALVSYVLNDGPRRVAPETRERILAAIEELGYRPNTVARSLRMARGHALGLVIPDSANPYFALLARAVEETAHRFGYPLLVGNAADDETRELGYLRAFLDRQVEGVLAIPSTTSPVLRAEYAKIPTPVVFVDRSFDDGELPTVVADAVDGAREAVAHLVGHGHTRIACLSGPDVSTSRDRVAGYERALGEAGLTGLPVLRRPFGGRAGYEALDTLLAGPNPPTALFVTSDLAALGLLRAATDRGLRVPDDLAVASFDGIEYAAYTTPGLTTAEQPIFEMGRRAAELLVGALASESRPSGLQKLPTRLTIRGSCGCPDTFVRSSNALLGRTTGTERG</sequence>
<dbReference type="InterPro" id="IPR000843">
    <property type="entry name" value="HTH_LacI"/>
</dbReference>
<dbReference type="InterPro" id="IPR046335">
    <property type="entry name" value="LacI/GalR-like_sensor"/>
</dbReference>
<dbReference type="PANTHER" id="PTHR30146">
    <property type="entry name" value="LACI-RELATED TRANSCRIPTIONAL REPRESSOR"/>
    <property type="match status" value="1"/>
</dbReference>
<keyword evidence="2 5" id="KW-0238">DNA-binding</keyword>
<dbReference type="SMART" id="SM00354">
    <property type="entry name" value="HTH_LACI"/>
    <property type="match status" value="1"/>
</dbReference>
<accession>A0ABV0LR57</accession>
<dbReference type="PROSITE" id="PS50932">
    <property type="entry name" value="HTH_LACI_2"/>
    <property type="match status" value="1"/>
</dbReference>
<evidence type="ECO:0000313" key="5">
    <source>
        <dbReference type="EMBL" id="MEQ0564651.1"/>
    </source>
</evidence>
<dbReference type="Gene3D" id="1.10.260.40">
    <property type="entry name" value="lambda repressor-like DNA-binding domains"/>
    <property type="match status" value="1"/>
</dbReference>
<dbReference type="CDD" id="cd01392">
    <property type="entry name" value="HTH_LacI"/>
    <property type="match status" value="1"/>
</dbReference>
<dbReference type="Proteomes" id="UP001440984">
    <property type="component" value="Unassembled WGS sequence"/>
</dbReference>
<dbReference type="EMBL" id="JBDZYD010000016">
    <property type="protein sequence ID" value="MEQ0564651.1"/>
    <property type="molecule type" value="Genomic_DNA"/>
</dbReference>
<dbReference type="RefSeq" id="WP_348955721.1">
    <property type="nucleotide sequence ID" value="NZ_JBDZYD010000016.1"/>
</dbReference>
<dbReference type="Pfam" id="PF13377">
    <property type="entry name" value="Peripla_BP_3"/>
    <property type="match status" value="1"/>
</dbReference>
<dbReference type="Pfam" id="PF00356">
    <property type="entry name" value="LacI"/>
    <property type="match status" value="1"/>
</dbReference>
<keyword evidence="1" id="KW-0805">Transcription regulation</keyword>
<evidence type="ECO:0000259" key="4">
    <source>
        <dbReference type="PROSITE" id="PS50932"/>
    </source>
</evidence>
<dbReference type="InterPro" id="IPR028082">
    <property type="entry name" value="Peripla_BP_I"/>
</dbReference>
<evidence type="ECO:0000256" key="1">
    <source>
        <dbReference type="ARBA" id="ARBA00023015"/>
    </source>
</evidence>
<dbReference type="CDD" id="cd06267">
    <property type="entry name" value="PBP1_LacI_sugar_binding-like"/>
    <property type="match status" value="1"/>
</dbReference>
<evidence type="ECO:0000256" key="2">
    <source>
        <dbReference type="ARBA" id="ARBA00023125"/>
    </source>
</evidence>
<keyword evidence="6" id="KW-1185">Reference proteome</keyword>
<gene>
    <name evidence="5" type="ORF">ABJI51_36720</name>
</gene>
<organism evidence="5 6">
    <name type="scientific">Amycolatopsis melonis</name>
    <dbReference type="NCBI Taxonomy" id="3156488"/>
    <lineage>
        <taxon>Bacteria</taxon>
        <taxon>Bacillati</taxon>
        <taxon>Actinomycetota</taxon>
        <taxon>Actinomycetes</taxon>
        <taxon>Pseudonocardiales</taxon>
        <taxon>Pseudonocardiaceae</taxon>
        <taxon>Amycolatopsis</taxon>
    </lineage>
</organism>
<dbReference type="InterPro" id="IPR010982">
    <property type="entry name" value="Lambda_DNA-bd_dom_sf"/>
</dbReference>
<keyword evidence="3" id="KW-0804">Transcription</keyword>
<reference evidence="5 6" key="1">
    <citation type="submission" date="2024-05" db="EMBL/GenBank/DDBJ databases">
        <authorList>
            <person name="Zhao H."/>
            <person name="Xu Y."/>
            <person name="Lin S."/>
            <person name="Spain J.C."/>
            <person name="Zhou N.-Y."/>
        </authorList>
    </citation>
    <scope>NUCLEOTIDE SEQUENCE [LARGE SCALE GENOMIC DNA]</scope>
    <source>
        <strain evidence="5 6">NEAU-NG30</strain>
    </source>
</reference>
<dbReference type="PANTHER" id="PTHR30146:SF109">
    <property type="entry name" value="HTH-TYPE TRANSCRIPTIONAL REGULATOR GALS"/>
    <property type="match status" value="1"/>
</dbReference>
<proteinExistence type="predicted"/>